<organism evidence="4 5">
    <name type="scientific">Polynucleobacter kasalickyi</name>
    <dbReference type="NCBI Taxonomy" id="1938817"/>
    <lineage>
        <taxon>Bacteria</taxon>
        <taxon>Pseudomonadati</taxon>
        <taxon>Pseudomonadota</taxon>
        <taxon>Betaproteobacteria</taxon>
        <taxon>Burkholderiales</taxon>
        <taxon>Burkholderiaceae</taxon>
        <taxon>Polynucleobacter</taxon>
    </lineage>
</organism>
<dbReference type="Proteomes" id="UP000192708">
    <property type="component" value="Unassembled WGS sequence"/>
</dbReference>
<evidence type="ECO:0000256" key="2">
    <source>
        <dbReference type="ARBA" id="ARBA00013346"/>
    </source>
</evidence>
<evidence type="ECO:0000313" key="5">
    <source>
        <dbReference type="Proteomes" id="UP000192708"/>
    </source>
</evidence>
<evidence type="ECO:0000256" key="1">
    <source>
        <dbReference type="ARBA" id="ARBA00005369"/>
    </source>
</evidence>
<name>A0A1W1Y1T6_9BURK</name>
<comment type="similarity">
    <text evidence="1">Belongs to the methyltransferase superfamily. L-isoaspartyl/D-aspartyl protein methyltransferase family.</text>
</comment>
<dbReference type="Pfam" id="PF01135">
    <property type="entry name" value="PCMT"/>
    <property type="match status" value="1"/>
</dbReference>
<evidence type="ECO:0000313" key="4">
    <source>
        <dbReference type="EMBL" id="SMC30095.1"/>
    </source>
</evidence>
<dbReference type="CDD" id="cd02440">
    <property type="entry name" value="AdoMet_MTases"/>
    <property type="match status" value="1"/>
</dbReference>
<protein>
    <recommendedName>
        <fullName evidence="2">Protein-L-isoaspartate O-methyltransferase</fullName>
    </recommendedName>
    <alternativeName>
        <fullName evidence="3">Protein L-isoaspartyl methyltransferase</fullName>
    </alternativeName>
</protein>
<dbReference type="GO" id="GO:0005737">
    <property type="term" value="C:cytoplasm"/>
    <property type="evidence" value="ECO:0007669"/>
    <property type="project" value="TreeGrafter"/>
</dbReference>
<reference evidence="4 5" key="1">
    <citation type="submission" date="2017-04" db="EMBL/GenBank/DDBJ databases">
        <authorList>
            <person name="Afonso C.L."/>
            <person name="Miller P.J."/>
            <person name="Scott M.A."/>
            <person name="Spackman E."/>
            <person name="Goraichik I."/>
            <person name="Dimitrov K.M."/>
            <person name="Suarez D.L."/>
            <person name="Swayne D.E."/>
        </authorList>
    </citation>
    <scope>NUCLEOTIDE SEQUENCE [LARGE SCALE GENOMIC DNA]</scope>
    <source>
        <strain evidence="4 5">VK13</strain>
    </source>
</reference>
<gene>
    <name evidence="4" type="ORF">SAMN06296008_10130</name>
</gene>
<sequence length="223" mass="24775">MTINTTNFRHKMIEQQIRPWSVTDLQVLETLNVIKREFFATEAQLPLVFSDIFLPILDTAEVMLEPKIEARVLQALKPNGRDIVLEIGTGSGYMAALLAYFAKSVTTVEILPTLADFAISNLNKCRIPNVKVELGDGSEGWHLASNNTYDIICISGGLKDVPTALQHQLTIGGRLFAFVGEAPVMSAVLITRLSHDYFQTQALFETLVPMLTSQQSQAEVFEF</sequence>
<dbReference type="InterPro" id="IPR000682">
    <property type="entry name" value="PCMT"/>
</dbReference>
<dbReference type="GO" id="GO:0004719">
    <property type="term" value="F:protein-L-isoaspartate (D-aspartate) O-methyltransferase activity"/>
    <property type="evidence" value="ECO:0007669"/>
    <property type="project" value="InterPro"/>
</dbReference>
<keyword evidence="4" id="KW-0489">Methyltransferase</keyword>
<keyword evidence="4" id="KW-0808">Transferase</keyword>
<evidence type="ECO:0000256" key="3">
    <source>
        <dbReference type="ARBA" id="ARBA00030757"/>
    </source>
</evidence>
<accession>A0A1W1Y1T6</accession>
<dbReference type="InterPro" id="IPR029063">
    <property type="entry name" value="SAM-dependent_MTases_sf"/>
</dbReference>
<dbReference type="PANTHER" id="PTHR11579">
    <property type="entry name" value="PROTEIN-L-ISOASPARTATE O-METHYLTRANSFERASE"/>
    <property type="match status" value="1"/>
</dbReference>
<keyword evidence="5" id="KW-1185">Reference proteome</keyword>
<proteinExistence type="inferred from homology"/>
<dbReference type="PANTHER" id="PTHR11579:SF18">
    <property type="entry name" value="PROTEIN-L-ISOASPARTATE O-METHYLTRANSFERASE"/>
    <property type="match status" value="1"/>
</dbReference>
<dbReference type="SUPFAM" id="SSF53335">
    <property type="entry name" value="S-adenosyl-L-methionine-dependent methyltransferases"/>
    <property type="match status" value="1"/>
</dbReference>
<dbReference type="Gene3D" id="3.40.50.150">
    <property type="entry name" value="Vaccinia Virus protein VP39"/>
    <property type="match status" value="1"/>
</dbReference>
<dbReference type="STRING" id="1938817.SAMN06296008_10130"/>
<dbReference type="GO" id="GO:0032259">
    <property type="term" value="P:methylation"/>
    <property type="evidence" value="ECO:0007669"/>
    <property type="project" value="UniProtKB-KW"/>
</dbReference>
<dbReference type="AlphaFoldDB" id="A0A1W1Y1T6"/>
<dbReference type="EMBL" id="FWXJ01000001">
    <property type="protein sequence ID" value="SMC30095.1"/>
    <property type="molecule type" value="Genomic_DNA"/>
</dbReference>